<feature type="compositionally biased region" description="Basic and acidic residues" evidence="7">
    <location>
        <begin position="127"/>
        <end position="154"/>
    </location>
</feature>
<protein>
    <recommendedName>
        <fullName evidence="8">C-CAP/cofactor C-like domain-containing protein</fullName>
    </recommendedName>
</protein>
<evidence type="ECO:0000256" key="6">
    <source>
        <dbReference type="ARBA" id="ARBA00026055"/>
    </source>
</evidence>
<evidence type="ECO:0000256" key="1">
    <source>
        <dbReference type="ARBA" id="ARBA00004496"/>
    </source>
</evidence>
<evidence type="ECO:0000256" key="2">
    <source>
        <dbReference type="ARBA" id="ARBA00008848"/>
    </source>
</evidence>
<feature type="region of interest" description="Disordered" evidence="7">
    <location>
        <begin position="88"/>
        <end position="161"/>
    </location>
</feature>
<comment type="subunit">
    <text evidence="6">Supercomplex made of cofactors A to E. Cofactors A and D function by capturing and stabilizing tubulin in a quasi-native conformation. Cofactor E binds to the cofactor D-tubulin complex; interaction with cofactor C then causes the release of tubulin polypeptides that are committed to the native state.</text>
</comment>
<dbReference type="Gene3D" id="1.20.58.1250">
    <property type="entry name" value="Tubulin Binding Cofactor C, N-terminal domain"/>
    <property type="match status" value="1"/>
</dbReference>
<sequence length="463" mass="50006">MDDVEVAVKADDDAAIRDFAARFQNEKSAVEEHLRSASRSAEVSTTLQNSLSGLEDGLNKISSLLPTYDRQRYQQELTSLGDQVARLTRQTPAGRKKFTFKKKTTTATATPATAAPPPTAQPTGAPDNRDQQQRDRPAAGRDDGLTGTKDERNGRVGVGDGEGGIVEDAAARLSRLQAQVGNLALENLTNDRVLLGPGSCGGKDLSLENLSGCIVMVLDQLGAVRMRNITECRVWLGAVQSSVLIYGCERCAITAAARQVRIHDAHRSAFHLFSVSPPVIERSEHILFAPFDLAYPEHAQQMQTCRLPEMTAADREIPSTAHREEAAATWGHHAAAGGGVPSSSSRPTWQRVMDFNWHRTHEPSPHWRYLPAAHTPVPLSVVCRSSAADAEQGKRCEVMGRRGGDDSNGEWVRLSEGGGVGVGVGVGVDVSGEEVCVYGLSGWLGSDEAFDAVWAHQDEEEEI</sequence>
<dbReference type="AlphaFoldDB" id="A0A0G4GSD5"/>
<dbReference type="STRING" id="1169540.A0A0G4GSD5"/>
<dbReference type="InterPro" id="IPR027684">
    <property type="entry name" value="TBCC"/>
</dbReference>
<keyword evidence="5" id="KW-0143">Chaperone</keyword>
<evidence type="ECO:0000256" key="5">
    <source>
        <dbReference type="ARBA" id="ARBA00023186"/>
    </source>
</evidence>
<dbReference type="InParanoid" id="A0A0G4GSD5"/>
<dbReference type="GO" id="GO:0007023">
    <property type="term" value="P:post-chaperonin tubulin folding pathway"/>
    <property type="evidence" value="ECO:0007669"/>
    <property type="project" value="InterPro"/>
</dbReference>
<keyword evidence="10" id="KW-1185">Reference proteome</keyword>
<feature type="compositionally biased region" description="Basic residues" evidence="7">
    <location>
        <begin position="94"/>
        <end position="104"/>
    </location>
</feature>
<evidence type="ECO:0000256" key="4">
    <source>
        <dbReference type="ARBA" id="ARBA00022990"/>
    </source>
</evidence>
<dbReference type="InterPro" id="IPR016098">
    <property type="entry name" value="CAP/MinC_C"/>
</dbReference>
<dbReference type="VEuPathDB" id="CryptoDB:Vbra_22833"/>
<evidence type="ECO:0000313" key="10">
    <source>
        <dbReference type="Proteomes" id="UP000041254"/>
    </source>
</evidence>
<dbReference type="PROSITE" id="PS51329">
    <property type="entry name" value="C_CAP_COFACTOR_C"/>
    <property type="match status" value="1"/>
</dbReference>
<gene>
    <name evidence="9" type="ORF">Vbra_22833</name>
</gene>
<evidence type="ECO:0000256" key="7">
    <source>
        <dbReference type="SAM" id="MobiDB-lite"/>
    </source>
</evidence>
<reference evidence="9 10" key="1">
    <citation type="submission" date="2014-11" db="EMBL/GenBank/DDBJ databases">
        <authorList>
            <person name="Zhu J."/>
            <person name="Qi W."/>
            <person name="Song R."/>
        </authorList>
    </citation>
    <scope>NUCLEOTIDE SEQUENCE [LARGE SCALE GENOMIC DNA]</scope>
</reference>
<dbReference type="GO" id="GO:0015631">
    <property type="term" value="F:tubulin binding"/>
    <property type="evidence" value="ECO:0007669"/>
    <property type="project" value="InterPro"/>
</dbReference>
<dbReference type="Pfam" id="PF16752">
    <property type="entry name" value="TBCC_N"/>
    <property type="match status" value="1"/>
</dbReference>
<accession>A0A0G4GSD5</accession>
<dbReference type="InterPro" id="IPR017901">
    <property type="entry name" value="C-CAP_CF_C-like"/>
</dbReference>
<dbReference type="PANTHER" id="PTHR15139">
    <property type="entry name" value="TUBULIN FOLDING COFACTOR C"/>
    <property type="match status" value="1"/>
</dbReference>
<dbReference type="GO" id="GO:0007021">
    <property type="term" value="P:tubulin complex assembly"/>
    <property type="evidence" value="ECO:0007669"/>
    <property type="project" value="TreeGrafter"/>
</dbReference>
<organism evidence="9 10">
    <name type="scientific">Vitrella brassicaformis (strain CCMP3155)</name>
    <dbReference type="NCBI Taxonomy" id="1169540"/>
    <lineage>
        <taxon>Eukaryota</taxon>
        <taxon>Sar</taxon>
        <taxon>Alveolata</taxon>
        <taxon>Colpodellida</taxon>
        <taxon>Vitrellaceae</taxon>
        <taxon>Vitrella</taxon>
    </lineage>
</organism>
<comment type="similarity">
    <text evidence="2">Belongs to the TBCC family.</text>
</comment>
<dbReference type="PANTHER" id="PTHR15139:SF0">
    <property type="entry name" value="TUBULIN-SPECIFIC CHAPERONE C"/>
    <property type="match status" value="1"/>
</dbReference>
<proteinExistence type="inferred from homology"/>
<evidence type="ECO:0000313" key="9">
    <source>
        <dbReference type="EMBL" id="CEM33517.1"/>
    </source>
</evidence>
<dbReference type="EMBL" id="CDMY01000786">
    <property type="protein sequence ID" value="CEM33517.1"/>
    <property type="molecule type" value="Genomic_DNA"/>
</dbReference>
<keyword evidence="4" id="KW-0007">Acetylation</keyword>
<dbReference type="InterPro" id="IPR038397">
    <property type="entry name" value="TBCC_N_sf"/>
</dbReference>
<dbReference type="InterPro" id="IPR006599">
    <property type="entry name" value="CARP_motif"/>
</dbReference>
<dbReference type="SUPFAM" id="SSF64518">
    <property type="entry name" value="Phase 1 flagellin"/>
    <property type="match status" value="1"/>
</dbReference>
<dbReference type="GO" id="GO:0005737">
    <property type="term" value="C:cytoplasm"/>
    <property type="evidence" value="ECO:0007669"/>
    <property type="project" value="UniProtKB-SubCell"/>
</dbReference>
<dbReference type="OrthoDB" id="194775at2759"/>
<dbReference type="Proteomes" id="UP000041254">
    <property type="component" value="Unassembled WGS sequence"/>
</dbReference>
<dbReference type="SMART" id="SM00673">
    <property type="entry name" value="CARP"/>
    <property type="match status" value="2"/>
</dbReference>
<dbReference type="OMA" id="QFNIFVK"/>
<dbReference type="InterPro" id="IPR012945">
    <property type="entry name" value="Tubulin-bd_cofactor_C_dom"/>
</dbReference>
<dbReference type="Gene3D" id="2.160.20.70">
    <property type="match status" value="1"/>
</dbReference>
<comment type="subcellular location">
    <subcellularLocation>
        <location evidence="1">Cytoplasm</location>
    </subcellularLocation>
</comment>
<feature type="domain" description="C-CAP/cofactor C-like" evidence="8">
    <location>
        <begin position="170"/>
        <end position="309"/>
    </location>
</feature>
<name>A0A0G4GSD5_VITBC</name>
<evidence type="ECO:0000259" key="8">
    <source>
        <dbReference type="PROSITE" id="PS51329"/>
    </source>
</evidence>
<keyword evidence="3" id="KW-0963">Cytoplasm</keyword>
<dbReference type="InterPro" id="IPR031925">
    <property type="entry name" value="TBCC_N"/>
</dbReference>
<evidence type="ECO:0000256" key="3">
    <source>
        <dbReference type="ARBA" id="ARBA00022490"/>
    </source>
</evidence>
<dbReference type="Pfam" id="PF07986">
    <property type="entry name" value="TBCC"/>
    <property type="match status" value="1"/>
</dbReference>